<organism evidence="4">
    <name type="scientific">Candidatus Kentrum sp. MB</name>
    <dbReference type="NCBI Taxonomy" id="2138164"/>
    <lineage>
        <taxon>Bacteria</taxon>
        <taxon>Pseudomonadati</taxon>
        <taxon>Pseudomonadota</taxon>
        <taxon>Gammaproteobacteria</taxon>
        <taxon>Candidatus Kentrum</taxon>
    </lineage>
</organism>
<dbReference type="AlphaFoldDB" id="A0A451BCQ3"/>
<evidence type="ECO:0000313" key="4">
    <source>
        <dbReference type="EMBL" id="VFK76064.1"/>
    </source>
</evidence>
<dbReference type="SUPFAM" id="SSF51197">
    <property type="entry name" value="Clavaminate synthase-like"/>
    <property type="match status" value="1"/>
</dbReference>
<sequence length="296" mass="34012">MQTDHYSAPTGTPFNHSDETGYRAWRDRKLANYPRDISELCVQIEDPRALTKTEYTEIIRRCRKANMAIYQGAIESEDRDIPLTLGARFGLRRLDRNQGSDDDAITTITVTDINGRGEFIPYTNRPLHWHTDGYYNAPDQQIRGFLLHCVNPAQSGGENAMMDHEIVYILLREENPAFINALMAQDAMTIPANESLGRPERRGPVFSVSADGALHMRYTMRTRNIHWKDDPMLAKALAFLKQLLYSDSPYIFRATLQSGWGVINNNVLHDRAGFTDNPKNLRRLYRARYYDRIANV</sequence>
<reference evidence="4" key="1">
    <citation type="submission" date="2019-02" db="EMBL/GenBank/DDBJ databases">
        <authorList>
            <person name="Gruber-Vodicka R. H."/>
            <person name="Seah K. B. B."/>
        </authorList>
    </citation>
    <scope>NUCLEOTIDE SEQUENCE</scope>
    <source>
        <strain evidence="4">BECK_BZ198</strain>
        <strain evidence="3">BECK_BZ199</strain>
    </source>
</reference>
<name>A0A451BCQ3_9GAMM</name>
<protein>
    <submittedName>
        <fullName evidence="4">Taurine catabolism dioxygenase TauD, TfdA family</fullName>
    </submittedName>
</protein>
<gene>
    <name evidence="4" type="ORF">BECKMB1821H_GA0114242_104018</name>
    <name evidence="3" type="ORF">BECKMB1821I_GA0114274_104018</name>
</gene>
<dbReference type="Pfam" id="PF02668">
    <property type="entry name" value="TauD"/>
    <property type="match status" value="1"/>
</dbReference>
<dbReference type="InterPro" id="IPR042098">
    <property type="entry name" value="TauD-like_sf"/>
</dbReference>
<keyword evidence="4" id="KW-0223">Dioxygenase</keyword>
<evidence type="ECO:0000256" key="1">
    <source>
        <dbReference type="ARBA" id="ARBA00023002"/>
    </source>
</evidence>
<accession>A0A451BCQ3</accession>
<dbReference type="EMBL" id="CAADGH010000040">
    <property type="protein sequence ID" value="VFK76064.1"/>
    <property type="molecule type" value="Genomic_DNA"/>
</dbReference>
<keyword evidence="1" id="KW-0560">Oxidoreductase</keyword>
<dbReference type="GO" id="GO:0016706">
    <property type="term" value="F:2-oxoglutarate-dependent dioxygenase activity"/>
    <property type="evidence" value="ECO:0007669"/>
    <property type="project" value="UniProtKB-ARBA"/>
</dbReference>
<feature type="domain" description="TauD/TfdA-like" evidence="2">
    <location>
        <begin position="43"/>
        <end position="285"/>
    </location>
</feature>
<evidence type="ECO:0000313" key="3">
    <source>
        <dbReference type="EMBL" id="VFK33115.1"/>
    </source>
</evidence>
<dbReference type="EMBL" id="CAADFQ010000040">
    <property type="protein sequence ID" value="VFK33115.1"/>
    <property type="molecule type" value="Genomic_DNA"/>
</dbReference>
<dbReference type="InterPro" id="IPR003819">
    <property type="entry name" value="TauD/TfdA-like"/>
</dbReference>
<evidence type="ECO:0000259" key="2">
    <source>
        <dbReference type="Pfam" id="PF02668"/>
    </source>
</evidence>
<proteinExistence type="predicted"/>
<dbReference type="Gene3D" id="3.60.130.10">
    <property type="entry name" value="Clavaminate synthase-like"/>
    <property type="match status" value="1"/>
</dbReference>